<dbReference type="OrthoDB" id="288110at2157"/>
<dbReference type="Proteomes" id="UP000199114">
    <property type="component" value="Unassembled WGS sequence"/>
</dbReference>
<name>A0A1H9SPM1_9EURY</name>
<dbReference type="RefSeq" id="WP_090623004.1">
    <property type="nucleotide sequence ID" value="NZ_FOFD01000009.1"/>
</dbReference>
<evidence type="ECO:0000313" key="2">
    <source>
        <dbReference type="Proteomes" id="UP000199114"/>
    </source>
</evidence>
<keyword evidence="2" id="KW-1185">Reference proteome</keyword>
<dbReference type="EMBL" id="FOFD01000009">
    <property type="protein sequence ID" value="SER86962.1"/>
    <property type="molecule type" value="Genomic_DNA"/>
</dbReference>
<dbReference type="InterPro" id="IPR024747">
    <property type="entry name" value="Pyridox_Oxase-rel"/>
</dbReference>
<sequence>MDHVEYVYTIGMSDEEVREHLERVDTGVLALAADDDAYAIPVAHHYDSGSLYVRLSTDGSSEKRSYLEHTETACLTMYDVSASGDSWSIVATGPLRKLTGRERAQFDDTAVNESFLDLRIFDEDVAAVDLEIYELEAESITGRRTAD</sequence>
<gene>
    <name evidence="1" type="ORF">SAMN04489841_4758</name>
</gene>
<dbReference type="Pfam" id="PF12900">
    <property type="entry name" value="Pyridox_ox_2"/>
    <property type="match status" value="1"/>
</dbReference>
<dbReference type="InterPro" id="IPR012349">
    <property type="entry name" value="Split_barrel_FMN-bd"/>
</dbReference>
<dbReference type="SUPFAM" id="SSF50475">
    <property type="entry name" value="FMN-binding split barrel"/>
    <property type="match status" value="1"/>
</dbReference>
<evidence type="ECO:0000313" key="1">
    <source>
        <dbReference type="EMBL" id="SER86962.1"/>
    </source>
</evidence>
<organism evidence="1 2">
    <name type="scientific">Natrinema salaciae</name>
    <dbReference type="NCBI Taxonomy" id="1186196"/>
    <lineage>
        <taxon>Archaea</taxon>
        <taxon>Methanobacteriati</taxon>
        <taxon>Methanobacteriota</taxon>
        <taxon>Stenosarchaea group</taxon>
        <taxon>Halobacteria</taxon>
        <taxon>Halobacteriales</taxon>
        <taxon>Natrialbaceae</taxon>
        <taxon>Natrinema</taxon>
    </lineage>
</organism>
<evidence type="ECO:0008006" key="3">
    <source>
        <dbReference type="Google" id="ProtNLM"/>
    </source>
</evidence>
<reference evidence="2" key="1">
    <citation type="submission" date="2016-10" db="EMBL/GenBank/DDBJ databases">
        <authorList>
            <person name="Varghese N."/>
            <person name="Submissions S."/>
        </authorList>
    </citation>
    <scope>NUCLEOTIDE SEQUENCE [LARGE SCALE GENOMIC DNA]</scope>
    <source>
        <strain evidence="2">DSM 25055</strain>
    </source>
</reference>
<proteinExistence type="predicted"/>
<protein>
    <recommendedName>
        <fullName evidence="3">Pyridoxamine 5'-phosphate oxidase</fullName>
    </recommendedName>
</protein>
<accession>A0A1H9SPM1</accession>
<dbReference type="AlphaFoldDB" id="A0A1H9SPM1"/>
<dbReference type="Gene3D" id="2.30.110.10">
    <property type="entry name" value="Electron Transport, Fmn-binding Protein, Chain A"/>
    <property type="match status" value="1"/>
</dbReference>